<dbReference type="PANTHER" id="PTHR36439:SF1">
    <property type="entry name" value="DUF1697 DOMAIN-CONTAINING PROTEIN"/>
    <property type="match status" value="1"/>
</dbReference>
<evidence type="ECO:0008006" key="3">
    <source>
        <dbReference type="Google" id="ProtNLM"/>
    </source>
</evidence>
<dbReference type="InterPro" id="IPR012545">
    <property type="entry name" value="DUF1697"/>
</dbReference>
<dbReference type="Pfam" id="PF08002">
    <property type="entry name" value="DUF1697"/>
    <property type="match status" value="1"/>
</dbReference>
<reference evidence="1 2" key="1">
    <citation type="journal article" date="2015" name="Genome Announc.">
        <title>Complete Genome Sequence of Methanosphaerula palustris E1-9CT, a Hydrogenotrophic Methanogen Isolated from a Minerotrophic Fen Peatland.</title>
        <authorList>
            <person name="Cadillo-Quiroz H."/>
            <person name="Browne P."/>
            <person name="Kyrpides N."/>
            <person name="Woyke T."/>
            <person name="Goodwin L."/>
            <person name="Detter C."/>
            <person name="Yavitt J.B."/>
            <person name="Zinder S.H."/>
        </authorList>
    </citation>
    <scope>NUCLEOTIDE SEQUENCE [LARGE SCALE GENOMIC DNA]</scope>
    <source>
        <strain evidence="2">ATCC BAA-1556 / DSM 19958 / E1-9c</strain>
    </source>
</reference>
<evidence type="ECO:0000313" key="1">
    <source>
        <dbReference type="EMBL" id="ACL17746.1"/>
    </source>
</evidence>
<sequence>MTVFIALLRGINVGGHKQVRMGDLVELCRSLGFGAVRTHLQSGNVIFESLDENPAHLSLLIEEIIFEKLGFPVQVILRSSGELLRIVVDNPLVREGMSVDRLHVTFLSDLPPEAVRESMSGEAGPDRYVIVGREVYLFCPDGYGRTTFTTTFFEKTLGIAATTRNWKTVIALADMAGE</sequence>
<dbReference type="EMBL" id="CP001338">
    <property type="protein sequence ID" value="ACL17746.1"/>
    <property type="molecule type" value="Genomic_DNA"/>
</dbReference>
<dbReference type="eggNOG" id="arCOG08236">
    <property type="taxonomic scope" value="Archaea"/>
</dbReference>
<dbReference type="Gene3D" id="3.30.70.1280">
    <property type="entry name" value="SP0830-like domains"/>
    <property type="match status" value="1"/>
</dbReference>
<dbReference type="SUPFAM" id="SSF160379">
    <property type="entry name" value="SP0830-like"/>
    <property type="match status" value="1"/>
</dbReference>
<dbReference type="Proteomes" id="UP000002457">
    <property type="component" value="Chromosome"/>
</dbReference>
<gene>
    <name evidence="1" type="ordered locus">Mpal_2470</name>
</gene>
<evidence type="ECO:0000313" key="2">
    <source>
        <dbReference type="Proteomes" id="UP000002457"/>
    </source>
</evidence>
<dbReference type="PANTHER" id="PTHR36439">
    <property type="entry name" value="BLL4334 PROTEIN"/>
    <property type="match status" value="1"/>
</dbReference>
<dbReference type="OrthoDB" id="117943at2157"/>
<protein>
    <recommendedName>
        <fullName evidence="3">DUF1697 domain-containing protein</fullName>
    </recommendedName>
</protein>
<proteinExistence type="predicted"/>
<dbReference type="PIRSF" id="PIRSF008502">
    <property type="entry name" value="UCP008502"/>
    <property type="match status" value="1"/>
</dbReference>
<keyword evidence="2" id="KW-1185">Reference proteome</keyword>
<dbReference type="GeneID" id="7271639"/>
<dbReference type="RefSeq" id="WP_012619065.1">
    <property type="nucleotide sequence ID" value="NC_011832.1"/>
</dbReference>
<name>B8GEP5_METPE</name>
<dbReference type="KEGG" id="mpl:Mpal_2470"/>
<organism evidence="1 2">
    <name type="scientific">Methanosphaerula palustris (strain ATCC BAA-1556 / DSM 19958 / E1-9c)</name>
    <dbReference type="NCBI Taxonomy" id="521011"/>
    <lineage>
        <taxon>Archaea</taxon>
        <taxon>Methanobacteriati</taxon>
        <taxon>Methanobacteriota</taxon>
        <taxon>Stenosarchaea group</taxon>
        <taxon>Methanomicrobia</taxon>
        <taxon>Methanomicrobiales</taxon>
        <taxon>Methanoregulaceae</taxon>
        <taxon>Methanosphaerula</taxon>
    </lineage>
</organism>
<dbReference type="HOGENOM" id="CLU_106303_2_0_2"/>
<dbReference type="AlphaFoldDB" id="B8GEP5"/>
<dbReference type="STRING" id="521011.Mpal_2470"/>
<accession>B8GEP5</accession>